<keyword evidence="2" id="KW-1185">Reference proteome</keyword>
<reference evidence="1" key="1">
    <citation type="submission" date="2021-06" db="EMBL/GenBank/DDBJ databases">
        <authorList>
            <person name="Kallberg Y."/>
            <person name="Tangrot J."/>
            <person name="Rosling A."/>
        </authorList>
    </citation>
    <scope>NUCLEOTIDE SEQUENCE</scope>
    <source>
        <strain evidence="1">AU212A</strain>
    </source>
</reference>
<name>A0ACA9NA22_9GLOM</name>
<comment type="caution">
    <text evidence="1">The sequence shown here is derived from an EMBL/GenBank/DDBJ whole genome shotgun (WGS) entry which is preliminary data.</text>
</comment>
<sequence length="56" mass="6242">IIKNKNNLIKDTSINLSNKANMNSISNEDKSLEITEATFTKVISTKITSNINKCKD</sequence>
<gene>
    <name evidence="1" type="ORF">SCALOS_LOCUS8409</name>
</gene>
<organism evidence="1 2">
    <name type="scientific">Scutellospora calospora</name>
    <dbReference type="NCBI Taxonomy" id="85575"/>
    <lineage>
        <taxon>Eukaryota</taxon>
        <taxon>Fungi</taxon>
        <taxon>Fungi incertae sedis</taxon>
        <taxon>Mucoromycota</taxon>
        <taxon>Glomeromycotina</taxon>
        <taxon>Glomeromycetes</taxon>
        <taxon>Diversisporales</taxon>
        <taxon>Gigasporaceae</taxon>
        <taxon>Scutellospora</taxon>
    </lineage>
</organism>
<feature type="non-terminal residue" evidence="1">
    <location>
        <position position="1"/>
    </location>
</feature>
<feature type="non-terminal residue" evidence="1">
    <location>
        <position position="56"/>
    </location>
</feature>
<evidence type="ECO:0000313" key="2">
    <source>
        <dbReference type="Proteomes" id="UP000789860"/>
    </source>
</evidence>
<accession>A0ACA9NA22</accession>
<protein>
    <submittedName>
        <fullName evidence="1">344_t:CDS:1</fullName>
    </submittedName>
</protein>
<dbReference type="EMBL" id="CAJVPM010022129">
    <property type="protein sequence ID" value="CAG8643483.1"/>
    <property type="molecule type" value="Genomic_DNA"/>
</dbReference>
<proteinExistence type="predicted"/>
<dbReference type="Proteomes" id="UP000789860">
    <property type="component" value="Unassembled WGS sequence"/>
</dbReference>
<evidence type="ECO:0000313" key="1">
    <source>
        <dbReference type="EMBL" id="CAG8643483.1"/>
    </source>
</evidence>